<dbReference type="SUPFAM" id="SSF53474">
    <property type="entry name" value="alpha/beta-Hydrolases"/>
    <property type="match status" value="1"/>
</dbReference>
<dbReference type="InterPro" id="IPR029058">
    <property type="entry name" value="AB_hydrolase_fold"/>
</dbReference>
<keyword evidence="2" id="KW-0732">Signal</keyword>
<evidence type="ECO:0000256" key="2">
    <source>
        <dbReference type="SAM" id="SignalP"/>
    </source>
</evidence>
<organism evidence="4 5">
    <name type="scientific">Flavobacterium aquicola</name>
    <dbReference type="NCBI Taxonomy" id="1682742"/>
    <lineage>
        <taxon>Bacteria</taxon>
        <taxon>Pseudomonadati</taxon>
        <taxon>Bacteroidota</taxon>
        <taxon>Flavobacteriia</taxon>
        <taxon>Flavobacteriales</taxon>
        <taxon>Flavobacteriaceae</taxon>
        <taxon>Flavobacterium</taxon>
    </lineage>
</organism>
<dbReference type="OrthoDB" id="9794725at2"/>
<dbReference type="PANTHER" id="PTHR48081:SF6">
    <property type="entry name" value="PEPTIDASE S9 PROLYL OLIGOPEPTIDASE CATALYTIC DOMAIN-CONTAINING PROTEIN"/>
    <property type="match status" value="1"/>
</dbReference>
<dbReference type="GO" id="GO:0016787">
    <property type="term" value="F:hydrolase activity"/>
    <property type="evidence" value="ECO:0007669"/>
    <property type="project" value="UniProtKB-KW"/>
</dbReference>
<reference evidence="4 5" key="1">
    <citation type="submission" date="2018-08" db="EMBL/GenBank/DDBJ databases">
        <title>Genomic Encyclopedia of Archaeal and Bacterial Type Strains, Phase II (KMG-II): from individual species to whole genera.</title>
        <authorList>
            <person name="Goeker M."/>
        </authorList>
    </citation>
    <scope>NUCLEOTIDE SEQUENCE [LARGE SCALE GENOMIC DNA]</scope>
    <source>
        <strain evidence="4 5">DSM 100880</strain>
    </source>
</reference>
<dbReference type="PANTHER" id="PTHR48081">
    <property type="entry name" value="AB HYDROLASE SUPERFAMILY PROTEIN C4A8.06C"/>
    <property type="match status" value="1"/>
</dbReference>
<dbReference type="Proteomes" id="UP000257136">
    <property type="component" value="Unassembled WGS sequence"/>
</dbReference>
<proteinExistence type="predicted"/>
<dbReference type="InterPro" id="IPR049492">
    <property type="entry name" value="BD-FAE-like_dom"/>
</dbReference>
<feature type="chain" id="PRO_5017727401" evidence="2">
    <location>
        <begin position="23"/>
        <end position="285"/>
    </location>
</feature>
<evidence type="ECO:0000259" key="3">
    <source>
        <dbReference type="Pfam" id="PF20434"/>
    </source>
</evidence>
<dbReference type="Pfam" id="PF20434">
    <property type="entry name" value="BD-FAE"/>
    <property type="match status" value="1"/>
</dbReference>
<dbReference type="InterPro" id="IPR050300">
    <property type="entry name" value="GDXG_lipolytic_enzyme"/>
</dbReference>
<dbReference type="EMBL" id="QUNI01000010">
    <property type="protein sequence ID" value="REG96299.1"/>
    <property type="molecule type" value="Genomic_DNA"/>
</dbReference>
<feature type="domain" description="BD-FAE-like" evidence="3">
    <location>
        <begin position="93"/>
        <end position="193"/>
    </location>
</feature>
<sequence length="285" mass="31928">MKTMLKLYICLFFLTICNKGSAQENGVKIFLWENGAPGFENRKNEPEQAKDWWVRNIHNPSITAYFPEKPNGMAVLICPGGGHENLVFNSEGKDAATYFTSIGITAFVLKYRLAREAGSQYKLETHVKQDVERAMRLIRNKAGEFKIDPARIGAMGFSAGGEVVAMVAYDSKNILENGSDAVDKQDAQPNFQILIYPGPLFIPKEIRSDAPPAFLCAANDDLCCSSPIVELLNAYRKANVSVEMHLYSKGGHAFNMGKRAKTNALKTWPQRLTDWFEDNNYFLKL</sequence>
<feature type="signal peptide" evidence="2">
    <location>
        <begin position="1"/>
        <end position="22"/>
    </location>
</feature>
<gene>
    <name evidence="4" type="ORF">C8P67_110125</name>
</gene>
<evidence type="ECO:0000313" key="5">
    <source>
        <dbReference type="Proteomes" id="UP000257136"/>
    </source>
</evidence>
<keyword evidence="5" id="KW-1185">Reference proteome</keyword>
<accession>A0A3E0EG97</accession>
<evidence type="ECO:0000313" key="4">
    <source>
        <dbReference type="EMBL" id="REG96299.1"/>
    </source>
</evidence>
<keyword evidence="1" id="KW-0378">Hydrolase</keyword>
<dbReference type="RefSeq" id="WP_115814219.1">
    <property type="nucleotide sequence ID" value="NZ_QUNI01000010.1"/>
</dbReference>
<evidence type="ECO:0000256" key="1">
    <source>
        <dbReference type="ARBA" id="ARBA00022801"/>
    </source>
</evidence>
<dbReference type="AlphaFoldDB" id="A0A3E0EG97"/>
<dbReference type="Gene3D" id="3.40.50.1820">
    <property type="entry name" value="alpha/beta hydrolase"/>
    <property type="match status" value="1"/>
</dbReference>
<comment type="caution">
    <text evidence="4">The sequence shown here is derived from an EMBL/GenBank/DDBJ whole genome shotgun (WGS) entry which is preliminary data.</text>
</comment>
<name>A0A3E0EG97_9FLAO</name>
<protein>
    <submittedName>
        <fullName evidence="4">Acetyl esterase/lipase</fullName>
    </submittedName>
</protein>